<sequence>MSITGITARAKRSLRKAPLRTPRGSAVAEIEAAQRYRTMIGAEQPLEERTARARKNAARVAPLTTKTW</sequence>
<evidence type="ECO:0000256" key="1">
    <source>
        <dbReference type="SAM" id="MobiDB-lite"/>
    </source>
</evidence>
<accession>A0ABT9NQT0</accession>
<evidence type="ECO:0000313" key="3">
    <source>
        <dbReference type="Proteomes" id="UP001240447"/>
    </source>
</evidence>
<dbReference type="RefSeq" id="WP_068116636.1">
    <property type="nucleotide sequence ID" value="NZ_CCXJ01000035.1"/>
</dbReference>
<gene>
    <name evidence="2" type="ORF">J2S59_002593</name>
</gene>
<keyword evidence="3" id="KW-1185">Reference proteome</keyword>
<proteinExistence type="predicted"/>
<dbReference type="Proteomes" id="UP001240447">
    <property type="component" value="Unassembled WGS sequence"/>
</dbReference>
<comment type="caution">
    <text evidence="2">The sequence shown here is derived from an EMBL/GenBank/DDBJ whole genome shotgun (WGS) entry which is preliminary data.</text>
</comment>
<reference evidence="2 3" key="1">
    <citation type="submission" date="2023-07" db="EMBL/GenBank/DDBJ databases">
        <title>Sequencing the genomes of 1000 actinobacteria strains.</title>
        <authorList>
            <person name="Klenk H.-P."/>
        </authorList>
    </citation>
    <scope>NUCLEOTIDE SEQUENCE [LARGE SCALE GENOMIC DNA]</scope>
    <source>
        <strain evidence="2 3">GD13</strain>
    </source>
</reference>
<name>A0ABT9NQT0_9ACTN</name>
<dbReference type="EMBL" id="JAUSQM010000001">
    <property type="protein sequence ID" value="MDP9822784.1"/>
    <property type="molecule type" value="Genomic_DNA"/>
</dbReference>
<feature type="compositionally biased region" description="Basic residues" evidence="1">
    <location>
        <begin position="9"/>
        <end position="18"/>
    </location>
</feature>
<organism evidence="2 3">
    <name type="scientific">Nocardioides massiliensis</name>
    <dbReference type="NCBI Taxonomy" id="1325935"/>
    <lineage>
        <taxon>Bacteria</taxon>
        <taxon>Bacillati</taxon>
        <taxon>Actinomycetota</taxon>
        <taxon>Actinomycetes</taxon>
        <taxon>Propionibacteriales</taxon>
        <taxon>Nocardioidaceae</taxon>
        <taxon>Nocardioides</taxon>
    </lineage>
</organism>
<evidence type="ECO:0000313" key="2">
    <source>
        <dbReference type="EMBL" id="MDP9822784.1"/>
    </source>
</evidence>
<feature type="region of interest" description="Disordered" evidence="1">
    <location>
        <begin position="1"/>
        <end position="21"/>
    </location>
</feature>
<protein>
    <submittedName>
        <fullName evidence="2">Uncharacterized protein</fullName>
    </submittedName>
</protein>